<evidence type="ECO:0000313" key="2">
    <source>
        <dbReference type="Proteomes" id="UP001346149"/>
    </source>
</evidence>
<organism evidence="1 2">
    <name type="scientific">Trapa natans</name>
    <name type="common">Water chestnut</name>
    <dbReference type="NCBI Taxonomy" id="22666"/>
    <lineage>
        <taxon>Eukaryota</taxon>
        <taxon>Viridiplantae</taxon>
        <taxon>Streptophyta</taxon>
        <taxon>Embryophyta</taxon>
        <taxon>Tracheophyta</taxon>
        <taxon>Spermatophyta</taxon>
        <taxon>Magnoliopsida</taxon>
        <taxon>eudicotyledons</taxon>
        <taxon>Gunneridae</taxon>
        <taxon>Pentapetalae</taxon>
        <taxon>rosids</taxon>
        <taxon>malvids</taxon>
        <taxon>Myrtales</taxon>
        <taxon>Lythraceae</taxon>
        <taxon>Trapa</taxon>
    </lineage>
</organism>
<dbReference type="EMBL" id="JAXQNO010000001">
    <property type="protein sequence ID" value="KAK4803642.1"/>
    <property type="molecule type" value="Genomic_DNA"/>
</dbReference>
<comment type="caution">
    <text evidence="1">The sequence shown here is derived from an EMBL/GenBank/DDBJ whole genome shotgun (WGS) entry which is preliminary data.</text>
</comment>
<protein>
    <submittedName>
        <fullName evidence="1">Uncharacterized protein</fullName>
    </submittedName>
</protein>
<proteinExistence type="predicted"/>
<sequence>MRVYWRGRKSCGPAWFTRWRPSCVAGAGGSDSGYGGVTSSMNYDVIFDIDLHGLDPTGAGDYCLVDNLVFLDDDRWRRRRRDHHLLLLLLG</sequence>
<accession>A0AAN7RGX9</accession>
<evidence type="ECO:0000313" key="1">
    <source>
        <dbReference type="EMBL" id="KAK4803642.1"/>
    </source>
</evidence>
<name>A0AAN7RGX9_TRANT</name>
<dbReference type="AlphaFoldDB" id="A0AAN7RGX9"/>
<gene>
    <name evidence="1" type="ORF">SAY86_003459</name>
</gene>
<dbReference type="Proteomes" id="UP001346149">
    <property type="component" value="Unassembled WGS sequence"/>
</dbReference>
<keyword evidence="2" id="KW-1185">Reference proteome</keyword>
<reference evidence="1 2" key="1">
    <citation type="journal article" date="2023" name="Hortic Res">
        <title>Pangenome of water caltrop reveals structural variations and asymmetric subgenome divergence after allopolyploidization.</title>
        <authorList>
            <person name="Zhang X."/>
            <person name="Chen Y."/>
            <person name="Wang L."/>
            <person name="Yuan Y."/>
            <person name="Fang M."/>
            <person name="Shi L."/>
            <person name="Lu R."/>
            <person name="Comes H.P."/>
            <person name="Ma Y."/>
            <person name="Chen Y."/>
            <person name="Huang G."/>
            <person name="Zhou Y."/>
            <person name="Zheng Z."/>
            <person name="Qiu Y."/>
        </authorList>
    </citation>
    <scope>NUCLEOTIDE SEQUENCE [LARGE SCALE GENOMIC DNA]</scope>
    <source>
        <strain evidence="1">F231</strain>
    </source>
</reference>